<keyword evidence="1" id="KW-1133">Transmembrane helix</keyword>
<dbReference type="Proteomes" id="UP000799772">
    <property type="component" value="Unassembled WGS sequence"/>
</dbReference>
<dbReference type="EMBL" id="ML978138">
    <property type="protein sequence ID" value="KAF2093384.1"/>
    <property type="molecule type" value="Genomic_DNA"/>
</dbReference>
<keyword evidence="1" id="KW-0812">Transmembrane</keyword>
<reference evidence="2" key="1">
    <citation type="journal article" date="2020" name="Stud. Mycol.">
        <title>101 Dothideomycetes genomes: a test case for predicting lifestyles and emergence of pathogens.</title>
        <authorList>
            <person name="Haridas S."/>
            <person name="Albert R."/>
            <person name="Binder M."/>
            <person name="Bloem J."/>
            <person name="Labutti K."/>
            <person name="Salamov A."/>
            <person name="Andreopoulos B."/>
            <person name="Baker S."/>
            <person name="Barry K."/>
            <person name="Bills G."/>
            <person name="Bluhm B."/>
            <person name="Cannon C."/>
            <person name="Castanera R."/>
            <person name="Culley D."/>
            <person name="Daum C."/>
            <person name="Ezra D."/>
            <person name="Gonzalez J."/>
            <person name="Henrissat B."/>
            <person name="Kuo A."/>
            <person name="Liang C."/>
            <person name="Lipzen A."/>
            <person name="Lutzoni F."/>
            <person name="Magnuson J."/>
            <person name="Mondo S."/>
            <person name="Nolan M."/>
            <person name="Ohm R."/>
            <person name="Pangilinan J."/>
            <person name="Park H.-J."/>
            <person name="Ramirez L."/>
            <person name="Alfaro M."/>
            <person name="Sun H."/>
            <person name="Tritt A."/>
            <person name="Yoshinaga Y."/>
            <person name="Zwiers L.-H."/>
            <person name="Turgeon B."/>
            <person name="Goodwin S."/>
            <person name="Spatafora J."/>
            <person name="Crous P."/>
            <person name="Grigoriev I."/>
        </authorList>
    </citation>
    <scope>NUCLEOTIDE SEQUENCE</scope>
    <source>
        <strain evidence="2">CBS 133067</strain>
    </source>
</reference>
<accession>A0A9P4M516</accession>
<evidence type="ECO:0000256" key="1">
    <source>
        <dbReference type="SAM" id="Phobius"/>
    </source>
</evidence>
<organism evidence="2 3">
    <name type="scientific">Rhizodiscina lignyota</name>
    <dbReference type="NCBI Taxonomy" id="1504668"/>
    <lineage>
        <taxon>Eukaryota</taxon>
        <taxon>Fungi</taxon>
        <taxon>Dikarya</taxon>
        <taxon>Ascomycota</taxon>
        <taxon>Pezizomycotina</taxon>
        <taxon>Dothideomycetes</taxon>
        <taxon>Pleosporomycetidae</taxon>
        <taxon>Aulographales</taxon>
        <taxon>Rhizodiscinaceae</taxon>
        <taxon>Rhizodiscina</taxon>
    </lineage>
</organism>
<comment type="caution">
    <text evidence="2">The sequence shown here is derived from an EMBL/GenBank/DDBJ whole genome shotgun (WGS) entry which is preliminary data.</text>
</comment>
<name>A0A9P4M516_9PEZI</name>
<proteinExistence type="predicted"/>
<feature type="transmembrane region" description="Helical" evidence="1">
    <location>
        <begin position="140"/>
        <end position="158"/>
    </location>
</feature>
<feature type="transmembrane region" description="Helical" evidence="1">
    <location>
        <begin position="39"/>
        <end position="59"/>
    </location>
</feature>
<dbReference type="PANTHER" id="PTHR35041:SF6">
    <property type="entry name" value="FORMYLMETHIONINE DEFORMYLASE-LIKE PROTEIN-RELATED"/>
    <property type="match status" value="1"/>
</dbReference>
<sequence>MATDMQAPHPQPSRYVRVPANAFPDHGFITHGVHWQAPVMMVCSLLAGIGFAIGHHFFYQSLHHVPTSDATFEQQVNTAIGTAFAFIVRMFFVLSISMAYWQLFWHDVKAKATQLSIIDSVSSILDNIFEFMSIRTLRKFPLLVLVAALVWLIPIAAIPPPASLTVELSPIPGIAVNDSSNAVMPIPNFGTTEFAQIKTVTTDPRFDYNAYQAPRYGIQRIATTVASLGSILSLSAPTPNSSYALEFLGPALQCAPVAGSIRDDILKDISILLGCNVTVIGTATGSGNSTAAHQGCDTATFYFAWAPNATDIVGLYNEHATGPGGKSNFSNTIGQFGSKPGEQPTSLFVATQPVTNAFVSSSQILKPWDIINCALHNASYSAVANFTDGVQDIHVTRKLTNPVGFQPIFDVYGGQTAQSAIVSTPDPFTGDPAVMKSD</sequence>
<evidence type="ECO:0000313" key="2">
    <source>
        <dbReference type="EMBL" id="KAF2093384.1"/>
    </source>
</evidence>
<feature type="transmembrane region" description="Helical" evidence="1">
    <location>
        <begin position="79"/>
        <end position="101"/>
    </location>
</feature>
<protein>
    <submittedName>
        <fullName evidence="2">Uncharacterized protein</fullName>
    </submittedName>
</protein>
<gene>
    <name evidence="2" type="ORF">NA57DRAFT_81312</name>
</gene>
<dbReference type="AlphaFoldDB" id="A0A9P4M516"/>
<keyword evidence="1" id="KW-0472">Membrane</keyword>
<dbReference type="OrthoDB" id="5322539at2759"/>
<evidence type="ECO:0000313" key="3">
    <source>
        <dbReference type="Proteomes" id="UP000799772"/>
    </source>
</evidence>
<dbReference type="PANTHER" id="PTHR35041">
    <property type="entry name" value="MEDIATOR OF RNA POLYMERASE II TRANSCRIPTION SUBUNIT 1"/>
    <property type="match status" value="1"/>
</dbReference>
<keyword evidence="3" id="KW-1185">Reference proteome</keyword>